<evidence type="ECO:0000313" key="3">
    <source>
        <dbReference type="Proteomes" id="UP000823750"/>
    </source>
</evidence>
<name>A0A9D9NSC6_9BACT</name>
<feature type="signal peptide" evidence="1">
    <location>
        <begin position="1"/>
        <end position="28"/>
    </location>
</feature>
<dbReference type="PROSITE" id="PS51257">
    <property type="entry name" value="PROKAR_LIPOPROTEIN"/>
    <property type="match status" value="1"/>
</dbReference>
<dbReference type="EMBL" id="JADILX010000079">
    <property type="protein sequence ID" value="MBO8485734.1"/>
    <property type="molecule type" value="Genomic_DNA"/>
</dbReference>
<dbReference type="InterPro" id="IPR032320">
    <property type="entry name" value="GH18_BT1044-like"/>
</dbReference>
<comment type="caution">
    <text evidence="2">The sequence shown here is derived from an EMBL/GenBank/DDBJ whole genome shotgun (WGS) entry which is preliminary data.</text>
</comment>
<dbReference type="Pfam" id="PF16141">
    <property type="entry name" value="GH18_BT1044-like"/>
    <property type="match status" value="1"/>
</dbReference>
<evidence type="ECO:0000313" key="2">
    <source>
        <dbReference type="EMBL" id="MBO8485734.1"/>
    </source>
</evidence>
<dbReference type="AlphaFoldDB" id="A0A9D9NSC6"/>
<dbReference type="Proteomes" id="UP000823750">
    <property type="component" value="Unassembled WGS sequence"/>
</dbReference>
<feature type="chain" id="PRO_5039293805" evidence="1">
    <location>
        <begin position="29"/>
        <end position="356"/>
    </location>
</feature>
<gene>
    <name evidence="2" type="ORF">IAB78_04855</name>
</gene>
<keyword evidence="1" id="KW-0732">Signal</keyword>
<protein>
    <submittedName>
        <fullName evidence="2">Uncharacterized protein</fullName>
    </submittedName>
</protein>
<accession>A0A9D9NSC6</accession>
<organism evidence="2 3">
    <name type="scientific">Candidatus Cryptobacteroides excrementavium</name>
    <dbReference type="NCBI Taxonomy" id="2840759"/>
    <lineage>
        <taxon>Bacteria</taxon>
        <taxon>Pseudomonadati</taxon>
        <taxon>Bacteroidota</taxon>
        <taxon>Bacteroidia</taxon>
        <taxon>Bacteroidales</taxon>
        <taxon>Candidatus Cryptobacteroides</taxon>
    </lineage>
</organism>
<reference evidence="2" key="2">
    <citation type="journal article" date="2021" name="PeerJ">
        <title>Extensive microbial diversity within the chicken gut microbiome revealed by metagenomics and culture.</title>
        <authorList>
            <person name="Gilroy R."/>
            <person name="Ravi A."/>
            <person name="Getino M."/>
            <person name="Pursley I."/>
            <person name="Horton D.L."/>
            <person name="Alikhan N.F."/>
            <person name="Baker D."/>
            <person name="Gharbi K."/>
            <person name="Hall N."/>
            <person name="Watson M."/>
            <person name="Adriaenssens E.M."/>
            <person name="Foster-Nyarko E."/>
            <person name="Jarju S."/>
            <person name="Secka A."/>
            <person name="Antonio M."/>
            <person name="Oren A."/>
            <person name="Chaudhuri R.R."/>
            <person name="La Ragione R."/>
            <person name="Hildebrand F."/>
            <person name="Pallen M.J."/>
        </authorList>
    </citation>
    <scope>NUCLEOTIDE SEQUENCE</scope>
    <source>
        <strain evidence="2">B2-16538</strain>
    </source>
</reference>
<sequence length="356" mass="39155">MKTTKNIFCMAAAAVVAFAGLTSCSDWTSPESVDINSPSVSGQFPELYKQYLQALRDYKASDHKVVIGWFDNSASFAGGQSDRLTALPDSLDAVVLMYPELVDQWEADEMHQIQTQKGTKVLYEIDYASMLDDWEETSAGNDTDASGSNAPETGGNDGFLDYMDACLDRLLPLCAQNGYDGIAVWYDPVNPAHLDEDMKALETARQTAFEARLREWLDASPDMMFILEGNSMHLLADKSILDDADFLVVRTENEEHISAVMTAVRDLAQEGVPADRFIPVASTTSSSNSSAGYLMLPDGTSVPAISETAWWVKSQETDIVKAGLGIYQIQRDYYGNDMDYAMSRAAITILNPSFNN</sequence>
<reference evidence="2" key="1">
    <citation type="submission" date="2020-10" db="EMBL/GenBank/DDBJ databases">
        <authorList>
            <person name="Gilroy R."/>
        </authorList>
    </citation>
    <scope>NUCLEOTIDE SEQUENCE</scope>
    <source>
        <strain evidence="2">B2-16538</strain>
    </source>
</reference>
<proteinExistence type="predicted"/>
<evidence type="ECO:0000256" key="1">
    <source>
        <dbReference type="SAM" id="SignalP"/>
    </source>
</evidence>